<dbReference type="EMBL" id="ML986484">
    <property type="protein sequence ID" value="KAF2280580.1"/>
    <property type="molecule type" value="Genomic_DNA"/>
</dbReference>
<dbReference type="InterPro" id="IPR036477">
    <property type="entry name" value="Formyl_transf_N_sf"/>
</dbReference>
<reference evidence="3" key="1">
    <citation type="journal article" date="2020" name="Stud. Mycol.">
        <title>101 Dothideomycetes genomes: a test case for predicting lifestyles and emergence of pathogens.</title>
        <authorList>
            <person name="Haridas S."/>
            <person name="Albert R."/>
            <person name="Binder M."/>
            <person name="Bloem J."/>
            <person name="Labutti K."/>
            <person name="Salamov A."/>
            <person name="Andreopoulos B."/>
            <person name="Baker S."/>
            <person name="Barry K."/>
            <person name="Bills G."/>
            <person name="Bluhm B."/>
            <person name="Cannon C."/>
            <person name="Castanera R."/>
            <person name="Culley D."/>
            <person name="Daum C."/>
            <person name="Ezra D."/>
            <person name="Gonzalez J."/>
            <person name="Henrissat B."/>
            <person name="Kuo A."/>
            <person name="Liang C."/>
            <person name="Lipzen A."/>
            <person name="Lutzoni F."/>
            <person name="Magnuson J."/>
            <person name="Mondo S."/>
            <person name="Nolan M."/>
            <person name="Ohm R."/>
            <person name="Pangilinan J."/>
            <person name="Park H.-J."/>
            <person name="Ramirez L."/>
            <person name="Alfaro M."/>
            <person name="Sun H."/>
            <person name="Tritt A."/>
            <person name="Yoshinaga Y."/>
            <person name="Zwiers L.-H."/>
            <person name="Turgeon B."/>
            <person name="Goodwin S."/>
            <person name="Spatafora J."/>
            <person name="Crous P."/>
            <person name="Grigoriev I."/>
        </authorList>
    </citation>
    <scope>NUCLEOTIDE SEQUENCE</scope>
    <source>
        <strain evidence="3">CBS 379.55</strain>
    </source>
</reference>
<dbReference type="CDD" id="cd08646">
    <property type="entry name" value="FMT_core_Met-tRNA-FMT_N"/>
    <property type="match status" value="1"/>
</dbReference>
<dbReference type="RefSeq" id="XP_033658118.1">
    <property type="nucleotide sequence ID" value="XM_033797261.1"/>
</dbReference>
<keyword evidence="4" id="KW-1185">Reference proteome</keyword>
<dbReference type="GeneID" id="54550436"/>
<feature type="domain" description="Formyl transferase N-terminal" evidence="2">
    <location>
        <begin position="33"/>
        <end position="218"/>
    </location>
</feature>
<dbReference type="Gene3D" id="3.40.50.12230">
    <property type="match status" value="1"/>
</dbReference>
<dbReference type="InterPro" id="IPR002376">
    <property type="entry name" value="Formyl_transf_N"/>
</dbReference>
<evidence type="ECO:0000313" key="3">
    <source>
        <dbReference type="EMBL" id="KAF2280580.1"/>
    </source>
</evidence>
<dbReference type="GO" id="GO:0005739">
    <property type="term" value="C:mitochondrion"/>
    <property type="evidence" value="ECO:0007669"/>
    <property type="project" value="TreeGrafter"/>
</dbReference>
<protein>
    <recommendedName>
        <fullName evidence="1">methionyl-tRNA formyltransferase</fullName>
        <ecNumber evidence="1">2.1.2.9</ecNumber>
    </recommendedName>
</protein>
<evidence type="ECO:0000259" key="2">
    <source>
        <dbReference type="Pfam" id="PF00551"/>
    </source>
</evidence>
<dbReference type="PANTHER" id="PTHR11138">
    <property type="entry name" value="METHIONYL-TRNA FORMYLTRANSFERASE"/>
    <property type="match status" value="1"/>
</dbReference>
<organism evidence="3 4">
    <name type="scientific">Westerdykella ornata</name>
    <dbReference type="NCBI Taxonomy" id="318751"/>
    <lineage>
        <taxon>Eukaryota</taxon>
        <taxon>Fungi</taxon>
        <taxon>Dikarya</taxon>
        <taxon>Ascomycota</taxon>
        <taxon>Pezizomycotina</taxon>
        <taxon>Dothideomycetes</taxon>
        <taxon>Pleosporomycetidae</taxon>
        <taxon>Pleosporales</taxon>
        <taxon>Sporormiaceae</taxon>
        <taxon>Westerdykella</taxon>
    </lineage>
</organism>
<dbReference type="SUPFAM" id="SSF53328">
    <property type="entry name" value="Formyltransferase"/>
    <property type="match status" value="1"/>
</dbReference>
<dbReference type="GO" id="GO:0004479">
    <property type="term" value="F:methionyl-tRNA formyltransferase activity"/>
    <property type="evidence" value="ECO:0007669"/>
    <property type="project" value="UniProtKB-EC"/>
</dbReference>
<keyword evidence="3" id="KW-0808">Transferase</keyword>
<dbReference type="InterPro" id="IPR041711">
    <property type="entry name" value="Met-tRNA-FMT_N"/>
</dbReference>
<accession>A0A6A6JVF3</accession>
<proteinExistence type="predicted"/>
<dbReference type="AlphaFoldDB" id="A0A6A6JVF3"/>
<dbReference type="Proteomes" id="UP000800097">
    <property type="component" value="Unassembled WGS sequence"/>
</dbReference>
<evidence type="ECO:0000313" key="4">
    <source>
        <dbReference type="Proteomes" id="UP000800097"/>
    </source>
</evidence>
<sequence>MILRLPTAPSVRSLPVRPGQRRLTSTKPFDPLRILFCGSDGFSIASLRALYDAKQANQNFIESIEVAHRPGKRTGRGLKVIRQVPIQKVAKKELALQTHEIDTFTGWTPPTPFDIIIAVSFGLLVPPRILNGTKYGGLNVHPSLLPDLRGPAPIHHTLLKRRSKAGVTIQTLHPEHFDQGLILAQTPPPGIDVPEGATPTDLIEQLGLLGGEMLVRVLENGDFVPPLKEAGWYAGSGGPIDHAEKITPAHRHIDFSTATAQDILTRHRVLGNLWSMLPGKEERFIINEIEAFDIESDANDITSALEEGASANTTPGVFVALSPTSHALCARTADGKILRIKSTTCPGGMKGRGNSHIIGVLLQQQMVPESVSKLEIPFGQFGQLRQRQ</sequence>
<gene>
    <name evidence="3" type="ORF">EI97DRAFT_428668</name>
</gene>
<dbReference type="Pfam" id="PF00551">
    <property type="entry name" value="Formyl_trans_N"/>
    <property type="match status" value="1"/>
</dbReference>
<evidence type="ECO:0000256" key="1">
    <source>
        <dbReference type="ARBA" id="ARBA00012261"/>
    </source>
</evidence>
<dbReference type="OrthoDB" id="10268103at2759"/>
<name>A0A6A6JVF3_WESOR</name>
<dbReference type="EC" id="2.1.2.9" evidence="1"/>
<dbReference type="PANTHER" id="PTHR11138:SF5">
    <property type="entry name" value="METHIONYL-TRNA FORMYLTRANSFERASE, MITOCHONDRIAL"/>
    <property type="match status" value="1"/>
</dbReference>